<protein>
    <submittedName>
        <fullName evidence="2">Uncharacterized protein</fullName>
    </submittedName>
</protein>
<evidence type="ECO:0000313" key="2">
    <source>
        <dbReference type="EMBL" id="KAL3309651.1"/>
    </source>
</evidence>
<keyword evidence="3" id="KW-1185">Reference proteome</keyword>
<accession>A0ABD2PV31</accession>
<dbReference type="EMBL" id="JBJKFK010003679">
    <property type="protein sequence ID" value="KAL3309651.1"/>
    <property type="molecule type" value="Genomic_DNA"/>
</dbReference>
<dbReference type="Proteomes" id="UP001626550">
    <property type="component" value="Unassembled WGS sequence"/>
</dbReference>
<name>A0ABD2PV31_9PLAT</name>
<evidence type="ECO:0000313" key="3">
    <source>
        <dbReference type="Proteomes" id="UP001626550"/>
    </source>
</evidence>
<organism evidence="2 3">
    <name type="scientific">Cichlidogyrus casuarinus</name>
    <dbReference type="NCBI Taxonomy" id="1844966"/>
    <lineage>
        <taxon>Eukaryota</taxon>
        <taxon>Metazoa</taxon>
        <taxon>Spiralia</taxon>
        <taxon>Lophotrochozoa</taxon>
        <taxon>Platyhelminthes</taxon>
        <taxon>Monogenea</taxon>
        <taxon>Monopisthocotylea</taxon>
        <taxon>Dactylogyridea</taxon>
        <taxon>Ancyrocephalidae</taxon>
        <taxon>Cichlidogyrus</taxon>
    </lineage>
</organism>
<proteinExistence type="predicted"/>
<feature type="compositionally biased region" description="Pro residues" evidence="1">
    <location>
        <begin position="74"/>
        <end position="84"/>
    </location>
</feature>
<dbReference type="AlphaFoldDB" id="A0ABD2PV31"/>
<feature type="region of interest" description="Disordered" evidence="1">
    <location>
        <begin position="67"/>
        <end position="95"/>
    </location>
</feature>
<gene>
    <name evidence="2" type="ORF">Ciccas_011801</name>
</gene>
<sequence length="232" mass="26135">MPQSNNHPVAVLHTGRFASNVTPVHNLLPSMPEGFILPSTTHWNGHLSLTNLNRDNFFSTLVDEQKFTANSTPPSNPLPPPQPLMHPHHHLANSTSHLGPEPHAIAAATAFWNRKLSLQEAGSRAKNLINSRPQFALRITKIETEPAMDPKDRPKIRPTFYLEMPDLSSPEAELWKLSFRCNLFDSMDDIKLVRSLLVLLSHTHFLSSFRVPPPHRPMRKYTSKSAKPLSAF</sequence>
<reference evidence="2 3" key="1">
    <citation type="submission" date="2024-11" db="EMBL/GenBank/DDBJ databases">
        <title>Adaptive evolution of stress response genes in parasites aligns with host niche diversity.</title>
        <authorList>
            <person name="Hahn C."/>
            <person name="Resl P."/>
        </authorList>
    </citation>
    <scope>NUCLEOTIDE SEQUENCE [LARGE SCALE GENOMIC DNA]</scope>
    <source>
        <strain evidence="2">EGGRZ-B1_66</strain>
        <tissue evidence="2">Body</tissue>
    </source>
</reference>
<comment type="caution">
    <text evidence="2">The sequence shown here is derived from an EMBL/GenBank/DDBJ whole genome shotgun (WGS) entry which is preliminary data.</text>
</comment>
<evidence type="ECO:0000256" key="1">
    <source>
        <dbReference type="SAM" id="MobiDB-lite"/>
    </source>
</evidence>